<feature type="domain" description="Sulfatase-modifying factor enzyme-like" evidence="1">
    <location>
        <begin position="20"/>
        <end position="319"/>
    </location>
</feature>
<dbReference type="Gene3D" id="3.90.1580.10">
    <property type="entry name" value="paralog of FGE (formylglycine-generating enzyme)"/>
    <property type="match status" value="1"/>
</dbReference>
<dbReference type="PANTHER" id="PTHR23150:SF19">
    <property type="entry name" value="FORMYLGLYCINE-GENERATING ENZYME"/>
    <property type="match status" value="1"/>
</dbReference>
<proteinExistence type="predicted"/>
<dbReference type="Pfam" id="PF03781">
    <property type="entry name" value="FGE-sulfatase"/>
    <property type="match status" value="1"/>
</dbReference>
<evidence type="ECO:0000259" key="1">
    <source>
        <dbReference type="Pfam" id="PF03781"/>
    </source>
</evidence>
<organism evidence="2 3">
    <name type="scientific">Mesorhizobium robiniae</name>
    <dbReference type="NCBI Taxonomy" id="559315"/>
    <lineage>
        <taxon>Bacteria</taxon>
        <taxon>Pseudomonadati</taxon>
        <taxon>Pseudomonadota</taxon>
        <taxon>Alphaproteobacteria</taxon>
        <taxon>Hyphomicrobiales</taxon>
        <taxon>Phyllobacteriaceae</taxon>
        <taxon>Mesorhizobium</taxon>
    </lineage>
</organism>
<dbReference type="EMBL" id="JBEPMC010000007">
    <property type="protein sequence ID" value="MET3581314.1"/>
    <property type="molecule type" value="Genomic_DNA"/>
</dbReference>
<comment type="caution">
    <text evidence="2">The sequence shown here is derived from an EMBL/GenBank/DDBJ whole genome shotgun (WGS) entry which is preliminary data.</text>
</comment>
<name>A0ABV2GSQ3_9HYPH</name>
<evidence type="ECO:0000313" key="2">
    <source>
        <dbReference type="EMBL" id="MET3581314.1"/>
    </source>
</evidence>
<dbReference type="InterPro" id="IPR042095">
    <property type="entry name" value="SUMF_sf"/>
</dbReference>
<dbReference type="InterPro" id="IPR051043">
    <property type="entry name" value="Sulfatase_Mod_Factor_Kinase"/>
</dbReference>
<dbReference type="SUPFAM" id="SSF56436">
    <property type="entry name" value="C-type lectin-like"/>
    <property type="match status" value="1"/>
</dbReference>
<keyword evidence="3" id="KW-1185">Reference proteome</keyword>
<dbReference type="PANTHER" id="PTHR23150">
    <property type="entry name" value="SULFATASE MODIFYING FACTOR 1, 2"/>
    <property type="match status" value="1"/>
</dbReference>
<reference evidence="2 3" key="1">
    <citation type="submission" date="2024-06" db="EMBL/GenBank/DDBJ databases">
        <title>Genomic Encyclopedia of Type Strains, Phase IV (KMG-IV): sequencing the most valuable type-strain genomes for metagenomic binning, comparative biology and taxonomic classification.</title>
        <authorList>
            <person name="Goeker M."/>
        </authorList>
    </citation>
    <scope>NUCLEOTIDE SEQUENCE [LARGE SCALE GENOMIC DNA]</scope>
    <source>
        <strain evidence="2 3">DSM 100022</strain>
    </source>
</reference>
<dbReference type="Proteomes" id="UP001549204">
    <property type="component" value="Unassembled WGS sequence"/>
</dbReference>
<sequence>MNDSVDLTTRDRDSDVPPFEGMLWIPGGTFLMGSNEHYPEEAPAHRVKVGGFWMDRHTVTNREFERFVAQTGYVTLAERPADPADYPGAIPELLVPSSSMFKKPAQKVDIRNSYNWWVYVGGANWRHPRGPASSIKKLGDHPVVHVAFEDAEAYAKWAGKELPTEAEWEFAARGGLDGAEYVWGDELTPGGKHLANTWQGEFPYENRNEDGYEWTAPVGSFPANGFGLHDMAGNVWQWTTDWYQEHSRIDSPCCTIDNPRGGQREASFDPHTPEITIPRKVTKGGSFLCAPNYCRRYRPAARMSQPVDTSTCHLGLRCIVRSRSGE</sequence>
<protein>
    <submittedName>
        <fullName evidence="2">Formylglycine-generating enzyme required for sulfatase activity</fullName>
    </submittedName>
</protein>
<gene>
    <name evidence="2" type="ORF">ABID19_004360</name>
</gene>
<accession>A0ABV2GSQ3</accession>
<dbReference type="InterPro" id="IPR016187">
    <property type="entry name" value="CTDL_fold"/>
</dbReference>
<evidence type="ECO:0000313" key="3">
    <source>
        <dbReference type="Proteomes" id="UP001549204"/>
    </source>
</evidence>
<dbReference type="InterPro" id="IPR005532">
    <property type="entry name" value="SUMF_dom"/>
</dbReference>